<dbReference type="GO" id="GO:0005524">
    <property type="term" value="F:ATP binding"/>
    <property type="evidence" value="ECO:0007669"/>
    <property type="project" value="UniProtKB-UniRule"/>
</dbReference>
<dbReference type="GO" id="GO:0004674">
    <property type="term" value="F:protein serine/threonine kinase activity"/>
    <property type="evidence" value="ECO:0007669"/>
    <property type="project" value="InterPro"/>
</dbReference>
<dbReference type="PANTHER" id="PTHR24348">
    <property type="entry name" value="SERINE/THREONINE-PROTEIN KINASE UNC-51-RELATED"/>
    <property type="match status" value="1"/>
</dbReference>
<dbReference type="SMART" id="SM00220">
    <property type="entry name" value="S_TKc"/>
    <property type="match status" value="1"/>
</dbReference>
<dbReference type="InterPro" id="IPR000719">
    <property type="entry name" value="Prot_kinase_dom"/>
</dbReference>
<evidence type="ECO:0000259" key="7">
    <source>
        <dbReference type="PROSITE" id="PS50011"/>
    </source>
</evidence>
<organism evidence="8 9">
    <name type="scientific">Phragmitibacter flavus</name>
    <dbReference type="NCBI Taxonomy" id="2576071"/>
    <lineage>
        <taxon>Bacteria</taxon>
        <taxon>Pseudomonadati</taxon>
        <taxon>Verrucomicrobiota</taxon>
        <taxon>Verrucomicrobiia</taxon>
        <taxon>Verrucomicrobiales</taxon>
        <taxon>Verrucomicrobiaceae</taxon>
        <taxon>Phragmitibacter</taxon>
    </lineage>
</organism>
<evidence type="ECO:0000256" key="4">
    <source>
        <dbReference type="ARBA" id="ARBA00022840"/>
    </source>
</evidence>
<name>A0A5R8KKI6_9BACT</name>
<evidence type="ECO:0000313" key="9">
    <source>
        <dbReference type="Proteomes" id="UP000306196"/>
    </source>
</evidence>
<keyword evidence="2 5" id="KW-0547">Nucleotide-binding</keyword>
<evidence type="ECO:0000256" key="1">
    <source>
        <dbReference type="ARBA" id="ARBA00022679"/>
    </source>
</evidence>
<sequence length="1495" mass="169247">MSKVREFDHFKVLMKPDGSPEELGRGAMGVTYKAFDRNLLSISVVKALHIAQASVPSVRRQFLEEAQSMARLRHPSIPQVYYLGQSESQPFYAMEYCEGPSMQQHVRHSGRLPPQQVFVLARQLASALSAVEGAGLVHRDIKPSNLVLTEESNGTARIKLIDFGLAIKDQRENGAIESAFVGTPMFASPEQFEARPILDIRSDIYSLGITLWFMLTNEMPFKGNLMAIMTAQTHDMPSFERLPPMSDALKAVLWKMLQKNKAERHASAADLESEIRSALGADDVDLKLGLIHRTNTLPIQGSVLPDSPYKLIRPEAEGEEPYGRRFIARALHNDQDVALVLLHPPWGGEPKVLDALRDTRVKMHAAPHPHLLPIVGESRIQGHCAYAFERLSVHAQPLLHWCKQKGSLTFLETAALLAQIADAYDAACQRELFWMPDSITRIMVEESRQGEPFIRIEPFDPQAALNRAPLDPAACMDIFRGIALRIIAFAADAGAARCVQAIVAANPPNWPTENLRTIVVNLLQQENVAVPDIVTATPDWTGDLTMDAATATRSDLAENTLSNLSTYHRAITVNVPETNSATTTVSDPLDRRELIERLEQQRRSLLQNEPAAPATHLVSSSLATWSRENSRQLDEQRLLKAMSRELEIKKQEHVELESDLLNLAQKNFLRQESHRQDQDPNQHQTSQTELRLVMRLLRVRFQDRQWKIHRLEWQLADELLDEVERRRVQREENTSSDRLGEIEAHLHDRAQRLARLLRAGLGELDISSQNSIHPTLSSTATMGRSGLIKVAYGRERREFQRLPAIASAPPQLLQLESRMEEIFQEHVRRHLRLAQRQRKLLRAERHIANHPQATTKPNWQSFIESRLPMLRQQIDDLDDELARRASEVFKFKHRENLRREEKELEAAAQRESRRREAEALDAKIEELKALQVRDLAQRKRRRLTWLGVIAAAVLLSLFVARQVKVVERYILEGSVKGEKAWNSLASERQLSRSGGDWSQLLHQVANAYLQATNDADFKTFAARHLVDLQSDGDAALAGLEAQTKAHTPETLNLGLLEQNLRAFVNEPHFHESASLLLARLQIRIHIQQRNWHDATQSFLEWTQQNAAAGRAMGSEMQTMFRELWNTLPTEIDQLDPAHLLRLLQSLHHDDRTLIGIPGLQALQTALQAEADRSQNRHKTTLEGYLKMAAQATQPNSWELNREAWWPRLESSLTQRKKSQQDIEDEHLIWAQIATTWNQPTPLLAMATAEKASDNTAPNTDLFVLPEATRIGYLQQAAAMKSDEARTLIDKIERQKRTLMTSTDVSYLSIPSGTSRPQADELGKKILEHLENHQSSKDLHQLLRARELALQIPADDFRRAGFLGLIERSRAEQTPQPAEQQQLYQQASIQFLEAFELGDARGLWYAAVCKYLAKDQPGYRALLEKGARQCDPECLFALAQETIHENETTAIGLVIQAAKLGHAKALANCKSNESAYRRRGFGSELDQLKLKMPQAP</sequence>
<keyword evidence="3" id="KW-0418">Kinase</keyword>
<dbReference type="InterPro" id="IPR017441">
    <property type="entry name" value="Protein_kinase_ATP_BS"/>
</dbReference>
<dbReference type="Proteomes" id="UP000306196">
    <property type="component" value="Unassembled WGS sequence"/>
</dbReference>
<keyword evidence="1" id="KW-0808">Transferase</keyword>
<dbReference type="OrthoDB" id="174510at2"/>
<evidence type="ECO:0000256" key="2">
    <source>
        <dbReference type="ARBA" id="ARBA00022741"/>
    </source>
</evidence>
<protein>
    <recommendedName>
        <fullName evidence="7">Protein kinase domain-containing protein</fullName>
    </recommendedName>
</protein>
<gene>
    <name evidence="8" type="ORF">FEM03_01870</name>
</gene>
<dbReference type="PROSITE" id="PS50011">
    <property type="entry name" value="PROTEIN_KINASE_DOM"/>
    <property type="match status" value="1"/>
</dbReference>
<proteinExistence type="predicted"/>
<dbReference type="GO" id="GO:0000407">
    <property type="term" value="C:phagophore assembly site"/>
    <property type="evidence" value="ECO:0007669"/>
    <property type="project" value="TreeGrafter"/>
</dbReference>
<feature type="domain" description="Protein kinase" evidence="7">
    <location>
        <begin position="17"/>
        <end position="279"/>
    </location>
</feature>
<dbReference type="InterPro" id="IPR045269">
    <property type="entry name" value="Atg1-like"/>
</dbReference>
<dbReference type="CDD" id="cd14014">
    <property type="entry name" value="STKc_PknB_like"/>
    <property type="match status" value="1"/>
</dbReference>
<keyword evidence="6" id="KW-0175">Coiled coil</keyword>
<dbReference type="GO" id="GO:0005776">
    <property type="term" value="C:autophagosome"/>
    <property type="evidence" value="ECO:0007669"/>
    <property type="project" value="TreeGrafter"/>
</dbReference>
<reference evidence="8 9" key="1">
    <citation type="submission" date="2019-05" db="EMBL/GenBank/DDBJ databases">
        <title>Verrucobacter flavum gen. nov., sp. nov. a new member of the family Verrucomicrobiaceae.</title>
        <authorList>
            <person name="Szuroczki S."/>
            <person name="Abbaszade G."/>
            <person name="Szabo A."/>
            <person name="Felfoldi T."/>
            <person name="Schumann P."/>
            <person name="Boka K."/>
            <person name="Keki Z."/>
            <person name="Toumi M."/>
            <person name="Toth E."/>
        </authorList>
    </citation>
    <scope>NUCLEOTIDE SEQUENCE [LARGE SCALE GENOMIC DNA]</scope>
    <source>
        <strain evidence="8 9">MG-N-17</strain>
    </source>
</reference>
<dbReference type="InterPro" id="IPR008271">
    <property type="entry name" value="Ser/Thr_kinase_AS"/>
</dbReference>
<dbReference type="PANTHER" id="PTHR24348:SF22">
    <property type="entry name" value="NON-SPECIFIC SERINE_THREONINE PROTEIN KINASE"/>
    <property type="match status" value="1"/>
</dbReference>
<dbReference type="GO" id="GO:0016020">
    <property type="term" value="C:membrane"/>
    <property type="evidence" value="ECO:0007669"/>
    <property type="project" value="TreeGrafter"/>
</dbReference>
<dbReference type="GO" id="GO:0005829">
    <property type="term" value="C:cytosol"/>
    <property type="evidence" value="ECO:0007669"/>
    <property type="project" value="TreeGrafter"/>
</dbReference>
<dbReference type="InterPro" id="IPR011009">
    <property type="entry name" value="Kinase-like_dom_sf"/>
</dbReference>
<dbReference type="SUPFAM" id="SSF56112">
    <property type="entry name" value="Protein kinase-like (PK-like)"/>
    <property type="match status" value="1"/>
</dbReference>
<accession>A0A5R8KKI6</accession>
<comment type="caution">
    <text evidence="8">The sequence shown here is derived from an EMBL/GenBank/DDBJ whole genome shotgun (WGS) entry which is preliminary data.</text>
</comment>
<evidence type="ECO:0000256" key="5">
    <source>
        <dbReference type="PROSITE-ProRule" id="PRU10141"/>
    </source>
</evidence>
<feature type="binding site" evidence="5">
    <location>
        <position position="46"/>
    </location>
    <ligand>
        <name>ATP</name>
        <dbReference type="ChEBI" id="CHEBI:30616"/>
    </ligand>
</feature>
<feature type="coiled-coil region" evidence="6">
    <location>
        <begin position="639"/>
        <end position="666"/>
    </location>
</feature>
<dbReference type="Gene3D" id="1.10.510.10">
    <property type="entry name" value="Transferase(Phosphotransferase) domain 1"/>
    <property type="match status" value="1"/>
</dbReference>
<dbReference type="EMBL" id="VAUV01000001">
    <property type="protein sequence ID" value="TLD72844.1"/>
    <property type="molecule type" value="Genomic_DNA"/>
</dbReference>
<evidence type="ECO:0000256" key="3">
    <source>
        <dbReference type="ARBA" id="ARBA00022777"/>
    </source>
</evidence>
<dbReference type="Pfam" id="PF00069">
    <property type="entry name" value="Pkinase"/>
    <property type="match status" value="1"/>
</dbReference>
<dbReference type="RefSeq" id="WP_138084467.1">
    <property type="nucleotide sequence ID" value="NZ_VAUV01000001.1"/>
</dbReference>
<evidence type="ECO:0000256" key="6">
    <source>
        <dbReference type="SAM" id="Coils"/>
    </source>
</evidence>
<feature type="coiled-coil region" evidence="6">
    <location>
        <begin position="890"/>
        <end position="930"/>
    </location>
</feature>
<keyword evidence="9" id="KW-1185">Reference proteome</keyword>
<dbReference type="PROSITE" id="PS00107">
    <property type="entry name" value="PROTEIN_KINASE_ATP"/>
    <property type="match status" value="1"/>
</dbReference>
<keyword evidence="4 5" id="KW-0067">ATP-binding</keyword>
<evidence type="ECO:0000313" key="8">
    <source>
        <dbReference type="EMBL" id="TLD72844.1"/>
    </source>
</evidence>
<dbReference type="PROSITE" id="PS00108">
    <property type="entry name" value="PROTEIN_KINASE_ST"/>
    <property type="match status" value="1"/>
</dbReference>